<reference evidence="1 2" key="1">
    <citation type="submission" date="2023-08" db="EMBL/GenBank/DDBJ databases">
        <authorList>
            <person name="Girao M."/>
            <person name="Carvalho M.F."/>
        </authorList>
    </citation>
    <scope>NUCLEOTIDE SEQUENCE [LARGE SCALE GENOMIC DNA]</scope>
    <source>
        <strain evidence="1 2">CC-R104</strain>
    </source>
</reference>
<accession>A0ABU7JXU6</accession>
<organism evidence="1 2">
    <name type="scientific">Rhodococcus chondri</name>
    <dbReference type="NCBI Taxonomy" id="3065941"/>
    <lineage>
        <taxon>Bacteria</taxon>
        <taxon>Bacillati</taxon>
        <taxon>Actinomycetota</taxon>
        <taxon>Actinomycetes</taxon>
        <taxon>Mycobacteriales</taxon>
        <taxon>Nocardiaceae</taxon>
        <taxon>Rhodococcus</taxon>
    </lineage>
</organism>
<proteinExistence type="predicted"/>
<dbReference type="InterPro" id="IPR011051">
    <property type="entry name" value="RmlC_Cupin_sf"/>
</dbReference>
<dbReference type="InterPro" id="IPR014710">
    <property type="entry name" value="RmlC-like_jellyroll"/>
</dbReference>
<protein>
    <submittedName>
        <fullName evidence="1">Cupin domain-containing protein</fullName>
    </submittedName>
</protein>
<evidence type="ECO:0000313" key="1">
    <source>
        <dbReference type="EMBL" id="MEE2034612.1"/>
    </source>
</evidence>
<dbReference type="SUPFAM" id="SSF51182">
    <property type="entry name" value="RmlC-like cupins"/>
    <property type="match status" value="1"/>
</dbReference>
<name>A0ABU7JXU6_9NOCA</name>
<dbReference type="Gene3D" id="2.60.120.10">
    <property type="entry name" value="Jelly Rolls"/>
    <property type="match status" value="1"/>
</dbReference>
<dbReference type="RefSeq" id="WP_330153977.1">
    <property type="nucleotide sequence ID" value="NZ_JAUZMZ010000164.1"/>
</dbReference>
<dbReference type="CDD" id="cd02230">
    <property type="entry name" value="cupin_HP0902-like"/>
    <property type="match status" value="1"/>
</dbReference>
<keyword evidence="2" id="KW-1185">Reference proteome</keyword>
<dbReference type="EMBL" id="JAUZMZ010000164">
    <property type="protein sequence ID" value="MEE2034612.1"/>
    <property type="molecule type" value="Genomic_DNA"/>
</dbReference>
<gene>
    <name evidence="1" type="ORF">Q8814_21255</name>
</gene>
<sequence length="111" mass="11458">MSAEEASDGKMTVIEGLADLNAQDGDTPRLEKLATGAGATVIRMGFAAGQVMKDHRAPAPILVQATSGDVSFSTADRTVSLVPGTAVHVDTGIVHKLVANTDSVVMLTILR</sequence>
<dbReference type="Proteomes" id="UP001331936">
    <property type="component" value="Unassembled WGS sequence"/>
</dbReference>
<evidence type="ECO:0000313" key="2">
    <source>
        <dbReference type="Proteomes" id="UP001331936"/>
    </source>
</evidence>
<comment type="caution">
    <text evidence="1">The sequence shown here is derived from an EMBL/GenBank/DDBJ whole genome shotgun (WGS) entry which is preliminary data.</text>
</comment>